<dbReference type="GO" id="GO:0005634">
    <property type="term" value="C:nucleus"/>
    <property type="evidence" value="ECO:0007669"/>
    <property type="project" value="UniProtKB-SubCell"/>
</dbReference>
<accession>A0A0A1SZ52</accession>
<evidence type="ECO:0000256" key="1">
    <source>
        <dbReference type="ARBA" id="ARBA00004123"/>
    </source>
</evidence>
<dbReference type="PRINTS" id="PR00623">
    <property type="entry name" value="HISTONEH4"/>
</dbReference>
<dbReference type="GO" id="GO:0030527">
    <property type="term" value="F:structural constituent of chromatin"/>
    <property type="evidence" value="ECO:0007669"/>
    <property type="project" value="InterPro"/>
</dbReference>
<feature type="region of interest" description="Disordered" evidence="9">
    <location>
        <begin position="1"/>
        <end position="33"/>
    </location>
</feature>
<dbReference type="SMART" id="SM00417">
    <property type="entry name" value="H4"/>
    <property type="match status" value="1"/>
</dbReference>
<dbReference type="Gene3D" id="1.10.20.10">
    <property type="entry name" value="Histone, subunit A"/>
    <property type="match status" value="1"/>
</dbReference>
<keyword evidence="7 8" id="KW-0544">Nucleosome core</keyword>
<evidence type="ECO:0000256" key="2">
    <source>
        <dbReference type="ARBA" id="ARBA00004286"/>
    </source>
</evidence>
<gene>
    <name evidence="10" type="ORF">VHEMI03632</name>
</gene>
<dbReference type="SUPFAM" id="SSF47113">
    <property type="entry name" value="Histone-fold"/>
    <property type="match status" value="1"/>
</dbReference>
<keyword evidence="11" id="KW-1185">Reference proteome</keyword>
<name>A0A0A1SZ52_9HYPO</name>
<dbReference type="GO" id="GO:0003677">
    <property type="term" value="F:DNA binding"/>
    <property type="evidence" value="ECO:0007669"/>
    <property type="project" value="UniProtKB-KW"/>
</dbReference>
<dbReference type="GO" id="GO:0000786">
    <property type="term" value="C:nucleosome"/>
    <property type="evidence" value="ECO:0007669"/>
    <property type="project" value="UniProtKB-KW"/>
</dbReference>
<comment type="subcellular location">
    <subcellularLocation>
        <location evidence="2">Chromosome</location>
    </subcellularLocation>
    <subcellularLocation>
        <location evidence="1">Nucleus</location>
    </subcellularLocation>
</comment>
<sequence length="161" mass="18019">MPDMSRVPRGGPHRASQTVTPGPNSQLRRRASSTPFLAFNKKGTARKSPHVRRNRKILKDNILGVTCPVIRRMARRGGVKRISAGIYDEVRTALRDRLSKLLSLCVIYAAHADRKTIMVDDVLLSLKRVGQTLYGFDPDGLRNEPRLKRRVGQVAGQLRLG</sequence>
<organism evidence="10 11">
    <name type="scientific">[Torrubiella] hemipterigena</name>
    <dbReference type="NCBI Taxonomy" id="1531966"/>
    <lineage>
        <taxon>Eukaryota</taxon>
        <taxon>Fungi</taxon>
        <taxon>Dikarya</taxon>
        <taxon>Ascomycota</taxon>
        <taxon>Pezizomycotina</taxon>
        <taxon>Sordariomycetes</taxon>
        <taxon>Hypocreomycetidae</taxon>
        <taxon>Hypocreales</taxon>
        <taxon>Clavicipitaceae</taxon>
        <taxon>Clavicipitaceae incertae sedis</taxon>
        <taxon>'Torrubiella' clade</taxon>
    </lineage>
</organism>
<protein>
    <recommendedName>
        <fullName evidence="8">Histone H4</fullName>
    </recommendedName>
</protein>
<proteinExistence type="inferred from homology"/>
<dbReference type="OrthoDB" id="3919494at2759"/>
<dbReference type="InterPro" id="IPR001951">
    <property type="entry name" value="Histone_H4"/>
</dbReference>
<evidence type="ECO:0000256" key="8">
    <source>
        <dbReference type="RuleBase" id="RU000528"/>
    </source>
</evidence>
<evidence type="ECO:0000313" key="10">
    <source>
        <dbReference type="EMBL" id="CEJ84971.1"/>
    </source>
</evidence>
<keyword evidence="5 8" id="KW-0238">DNA-binding</keyword>
<evidence type="ECO:0000256" key="7">
    <source>
        <dbReference type="ARBA" id="ARBA00023269"/>
    </source>
</evidence>
<reference evidence="10 11" key="1">
    <citation type="journal article" date="2015" name="Genome Announc.">
        <title>Draft Genome Sequence and Gene Annotation of the Entomopathogenic Fungus Verticillium hemipterigenum.</title>
        <authorList>
            <person name="Horn F."/>
            <person name="Habel A."/>
            <person name="Scharf D.H."/>
            <person name="Dworschak J."/>
            <person name="Brakhage A.A."/>
            <person name="Guthke R."/>
            <person name="Hertweck C."/>
            <person name="Linde J."/>
        </authorList>
    </citation>
    <scope>NUCLEOTIDE SEQUENCE [LARGE SCALE GENOMIC DNA]</scope>
</reference>
<evidence type="ECO:0000256" key="5">
    <source>
        <dbReference type="ARBA" id="ARBA00023125"/>
    </source>
</evidence>
<dbReference type="PANTHER" id="PTHR10484">
    <property type="entry name" value="HISTONE H4"/>
    <property type="match status" value="1"/>
</dbReference>
<evidence type="ECO:0000256" key="9">
    <source>
        <dbReference type="SAM" id="MobiDB-lite"/>
    </source>
</evidence>
<evidence type="ECO:0000256" key="6">
    <source>
        <dbReference type="ARBA" id="ARBA00023242"/>
    </source>
</evidence>
<keyword evidence="6 8" id="KW-0539">Nucleus</keyword>
<comment type="function">
    <text evidence="8">Core component of nucleosome. Nucleosomes wrap and compact DNA into chromatin, limiting DNA accessibility to the cellular machineries which require DNA as a template. Histones thereby play a central role in transcription regulation, DNA repair, DNA replication and chromosomal stability. DNA accessibility is regulated via a complex set of post-translational modifications of histones, also called histone code, and nucleosome remodeling.</text>
</comment>
<evidence type="ECO:0000256" key="3">
    <source>
        <dbReference type="ARBA" id="ARBA00006564"/>
    </source>
</evidence>
<keyword evidence="4 8" id="KW-0158">Chromosome</keyword>
<dbReference type="STRING" id="1531966.A0A0A1SZ52"/>
<dbReference type="GO" id="GO:0046982">
    <property type="term" value="F:protein heterodimerization activity"/>
    <property type="evidence" value="ECO:0007669"/>
    <property type="project" value="InterPro"/>
</dbReference>
<dbReference type="CDD" id="cd22912">
    <property type="entry name" value="HFD_H4"/>
    <property type="match status" value="1"/>
</dbReference>
<dbReference type="HOGENOM" id="CLU_109117_2_0_1"/>
<evidence type="ECO:0000256" key="4">
    <source>
        <dbReference type="ARBA" id="ARBA00022454"/>
    </source>
</evidence>
<evidence type="ECO:0000313" key="11">
    <source>
        <dbReference type="Proteomes" id="UP000039046"/>
    </source>
</evidence>
<comment type="similarity">
    <text evidence="3 8">Belongs to the histone H4 family.</text>
</comment>
<comment type="subunit">
    <text evidence="8">The nucleosome is a histone octamer containing two molecules each of H2A, H2B, H3 and H4 assembled in one H3-H4 heterotetramer and two H2A-H2B heterodimers. The octamer wraps approximately 147 bp of DNA.</text>
</comment>
<dbReference type="InterPro" id="IPR009072">
    <property type="entry name" value="Histone-fold"/>
</dbReference>
<dbReference type="AlphaFoldDB" id="A0A0A1SZ52"/>
<dbReference type="EMBL" id="CDHN01000002">
    <property type="protein sequence ID" value="CEJ84971.1"/>
    <property type="molecule type" value="Genomic_DNA"/>
</dbReference>
<feature type="compositionally biased region" description="Polar residues" evidence="9">
    <location>
        <begin position="15"/>
        <end position="26"/>
    </location>
</feature>
<dbReference type="Proteomes" id="UP000039046">
    <property type="component" value="Unassembled WGS sequence"/>
</dbReference>